<keyword evidence="2" id="KW-1185">Reference proteome</keyword>
<name>A0ABY9REA4_9FLAO</name>
<dbReference type="RefSeq" id="WP_309532780.1">
    <property type="nucleotide sequence ID" value="NZ_CP133721.1"/>
</dbReference>
<organism evidence="1 2">
    <name type="scientific">Flavobacterium nakdongensis</name>
    <dbReference type="NCBI Taxonomy" id="3073563"/>
    <lineage>
        <taxon>Bacteria</taxon>
        <taxon>Pseudomonadati</taxon>
        <taxon>Bacteroidota</taxon>
        <taxon>Flavobacteriia</taxon>
        <taxon>Flavobacteriales</taxon>
        <taxon>Flavobacteriaceae</taxon>
        <taxon>Flavobacterium</taxon>
    </lineage>
</organism>
<sequence>MKRSFLLYGFLFSVLINIFQYVNATRILNKSEQVVQHSKKQVKIARDSIKLVNEQNFFSLEQNEEAQDYFHPADFMKVKAKVQEDINELNTAKKGNKLVPYEPINGANFIIDKVNFLNHRWLIANYSDGTVWGEVLVKYFHNENKPTDFETIETVMYTK</sequence>
<gene>
    <name evidence="1" type="ORF">RF683_03235</name>
</gene>
<evidence type="ECO:0000313" key="1">
    <source>
        <dbReference type="EMBL" id="WMW78476.1"/>
    </source>
</evidence>
<dbReference type="EMBL" id="CP133721">
    <property type="protein sequence ID" value="WMW78476.1"/>
    <property type="molecule type" value="Genomic_DNA"/>
</dbReference>
<protein>
    <submittedName>
        <fullName evidence="1">Hydrolase</fullName>
    </submittedName>
</protein>
<accession>A0ABY9REA4</accession>
<dbReference type="Proteomes" id="UP001180481">
    <property type="component" value="Chromosome"/>
</dbReference>
<evidence type="ECO:0000313" key="2">
    <source>
        <dbReference type="Proteomes" id="UP001180481"/>
    </source>
</evidence>
<dbReference type="GO" id="GO:0016787">
    <property type="term" value="F:hydrolase activity"/>
    <property type="evidence" value="ECO:0007669"/>
    <property type="project" value="UniProtKB-KW"/>
</dbReference>
<proteinExistence type="predicted"/>
<keyword evidence="1" id="KW-0378">Hydrolase</keyword>
<reference evidence="1" key="1">
    <citation type="submission" date="2023-09" db="EMBL/GenBank/DDBJ databases">
        <title>Flavobacterium sp. 20NA77.7 isolated from freshwater.</title>
        <authorList>
            <person name="Le V."/>
            <person name="Ko S.-R."/>
            <person name="Ahn C.-Y."/>
            <person name="Oh H.-M."/>
        </authorList>
    </citation>
    <scope>NUCLEOTIDE SEQUENCE</scope>
    <source>
        <strain evidence="1">20NA77.7</strain>
    </source>
</reference>